<comment type="pathway">
    <text evidence="2">Polyol metabolism; glycerol fermentation; glycerone phosphate from glycerol (oxidative route): step 2/2.</text>
</comment>
<sequence>MTLETSAAAKHVMNDPETLVSDSLKGLCYANPHLRLLEKEKVIYYANVDEMALNQVTLISGGGSGHEPGYAGLVGENCLAANVSGHVFASPSSSQVLSAIERVQSPHGTLVIIMNYTGDCLNFALAVERAKTRGIKVDLIAVGDDIAVGKSKNKKVGRRGMAATTLAIKLAGALAAQGATLEQVKEITQYAIDNSATIGVALDHCHVPGSSSFSQLGPHEMEIGMGIHNETGFLKANMMPAKELVVKMVAMLVDQHDSDRSYLDLSSSSADETNSVVLLVNNLGGIPMVELNLVVKEAVDCIASHSKLKLERVYVGPFVTSLNMPGFSLSLLVVDHGRNVLQLLDQQVHVSGWPSTAAQFFSDAIHGDNSAAIKSPELVIEAQCGQVSNPQAVENAIRGATSAVIAAEPRITDYDTVLGDGDCGQTLKTAALAIQEAIPSFDLTSAPKTVLGIAEVIEHSVGGTSSAIYCIFFNALASGLLKYAKPSVDASVWTLAAKHALSTLMTYTKARVGDRTLMDTLCPFIDTLNEDASNIGQAVEAACQGADSTCNLSAKLGRSSYLSNKQVLESGIPDAGAYGLAEILKGLVGNL</sequence>
<dbReference type="EMBL" id="JAAECE010000006">
    <property type="protein sequence ID" value="KAF1799526.1"/>
    <property type="molecule type" value="Genomic_DNA"/>
</dbReference>
<evidence type="ECO:0000256" key="2">
    <source>
        <dbReference type="ARBA" id="ARBA00004778"/>
    </source>
</evidence>
<feature type="binding site" evidence="12">
    <location>
        <position position="119"/>
    </location>
    <ligand>
        <name>substrate</name>
    </ligand>
</feature>
<dbReference type="Pfam" id="PF02733">
    <property type="entry name" value="Dak1"/>
    <property type="match status" value="1"/>
</dbReference>
<evidence type="ECO:0000313" key="15">
    <source>
        <dbReference type="EMBL" id="KAF1799526.1"/>
    </source>
</evidence>
<dbReference type="Pfam" id="PF02734">
    <property type="entry name" value="Dak2"/>
    <property type="match status" value="1"/>
</dbReference>
<accession>A0A8H4BDN3</accession>
<evidence type="ECO:0000256" key="9">
    <source>
        <dbReference type="ARBA" id="ARBA00047974"/>
    </source>
</evidence>
<dbReference type="SUPFAM" id="SSF82549">
    <property type="entry name" value="DAK1/DegV-like"/>
    <property type="match status" value="1"/>
</dbReference>
<dbReference type="GO" id="GO:0005524">
    <property type="term" value="F:ATP binding"/>
    <property type="evidence" value="ECO:0007669"/>
    <property type="project" value="UniProtKB-KW"/>
</dbReference>
<comment type="caution">
    <text evidence="15">The sequence shown here is derived from an EMBL/GenBank/DDBJ whole genome shotgun (WGS) entry which is preliminary data.</text>
</comment>
<dbReference type="PROSITE" id="PS51480">
    <property type="entry name" value="DHAL"/>
    <property type="match status" value="1"/>
</dbReference>
<evidence type="ECO:0000256" key="5">
    <source>
        <dbReference type="ARBA" id="ARBA00022741"/>
    </source>
</evidence>
<evidence type="ECO:0000256" key="1">
    <source>
        <dbReference type="ARBA" id="ARBA00003264"/>
    </source>
</evidence>
<proteinExistence type="inferred from homology"/>
<evidence type="ECO:0000256" key="7">
    <source>
        <dbReference type="ARBA" id="ARBA00022798"/>
    </source>
</evidence>
<dbReference type="Proteomes" id="UP000469890">
    <property type="component" value="Unassembled WGS sequence"/>
</dbReference>
<dbReference type="UniPathway" id="UPA00617">
    <property type="reaction ID" value="UER00669"/>
</dbReference>
<protein>
    <submittedName>
        <fullName evidence="15">Dihydroxyacetone kinase</fullName>
    </submittedName>
</protein>
<evidence type="ECO:0000256" key="3">
    <source>
        <dbReference type="ARBA" id="ARBA00008757"/>
    </source>
</evidence>
<evidence type="ECO:0000256" key="6">
    <source>
        <dbReference type="ARBA" id="ARBA00022777"/>
    </source>
</evidence>
<evidence type="ECO:0000256" key="4">
    <source>
        <dbReference type="ARBA" id="ARBA00022679"/>
    </source>
</evidence>
<evidence type="ECO:0000256" key="11">
    <source>
        <dbReference type="PIRSR" id="PIRSR612734-1"/>
    </source>
</evidence>
<dbReference type="FunFam" id="3.30.1180.20:FF:000001">
    <property type="entry name" value="Dihydroxyacetone kinase 1"/>
    <property type="match status" value="1"/>
</dbReference>
<dbReference type="PROSITE" id="PS51481">
    <property type="entry name" value="DHAK"/>
    <property type="match status" value="1"/>
</dbReference>
<dbReference type="FunFam" id="1.25.40.340:FF:000001">
    <property type="entry name" value="Dihydroxyacetone kinase 1"/>
    <property type="match status" value="1"/>
</dbReference>
<dbReference type="PANTHER" id="PTHR28629">
    <property type="entry name" value="TRIOKINASE/FMN CYCLASE"/>
    <property type="match status" value="1"/>
</dbReference>
<keyword evidence="8" id="KW-0067">ATP-binding</keyword>
<dbReference type="Gene3D" id="3.40.50.10440">
    <property type="entry name" value="Dihydroxyacetone kinase, domain 1"/>
    <property type="match status" value="1"/>
</dbReference>
<organism evidence="15 16">
    <name type="scientific">Mucor circinelloides f. lusitanicus</name>
    <name type="common">Mucor racemosus var. lusitanicus</name>
    <dbReference type="NCBI Taxonomy" id="29924"/>
    <lineage>
        <taxon>Eukaryota</taxon>
        <taxon>Fungi</taxon>
        <taxon>Fungi incertae sedis</taxon>
        <taxon>Mucoromycota</taxon>
        <taxon>Mucoromycotina</taxon>
        <taxon>Mucoromycetes</taxon>
        <taxon>Mucorales</taxon>
        <taxon>Mucorineae</taxon>
        <taxon>Mucoraceae</taxon>
        <taxon>Mucor</taxon>
    </lineage>
</organism>
<dbReference type="InterPro" id="IPR036117">
    <property type="entry name" value="DhaL_dom_sf"/>
</dbReference>
<keyword evidence="5" id="KW-0547">Nucleotide-binding</keyword>
<evidence type="ECO:0000256" key="8">
    <source>
        <dbReference type="ARBA" id="ARBA00022840"/>
    </source>
</evidence>
<dbReference type="Gene3D" id="1.25.40.340">
    <property type="match status" value="1"/>
</dbReference>
<keyword evidence="6 15" id="KW-0418">Kinase</keyword>
<dbReference type="GO" id="GO:0050354">
    <property type="term" value="F:triokinase activity"/>
    <property type="evidence" value="ECO:0007669"/>
    <property type="project" value="UniProtKB-EC"/>
</dbReference>
<dbReference type="InterPro" id="IPR004006">
    <property type="entry name" value="DhaK_dom"/>
</dbReference>
<comment type="catalytic activity">
    <reaction evidence="9">
        <text>D-glyceraldehyde + ATP = D-glyceraldehyde 3-phosphate + ADP + H(+)</text>
        <dbReference type="Rhea" id="RHEA:13941"/>
        <dbReference type="ChEBI" id="CHEBI:15378"/>
        <dbReference type="ChEBI" id="CHEBI:17378"/>
        <dbReference type="ChEBI" id="CHEBI:30616"/>
        <dbReference type="ChEBI" id="CHEBI:59776"/>
        <dbReference type="ChEBI" id="CHEBI:456216"/>
        <dbReference type="EC" id="2.7.1.28"/>
    </reaction>
</comment>
<dbReference type="SUPFAM" id="SSF101473">
    <property type="entry name" value="DhaL-like"/>
    <property type="match status" value="1"/>
</dbReference>
<feature type="domain" description="DhaK" evidence="14">
    <location>
        <begin position="15"/>
        <end position="353"/>
    </location>
</feature>
<evidence type="ECO:0000259" key="14">
    <source>
        <dbReference type="PROSITE" id="PS51481"/>
    </source>
</evidence>
<comment type="function">
    <text evidence="1">Catalyzes both the phosphorylation of dihydroxyacetone and of glyceraldehyde.</text>
</comment>
<dbReference type="GO" id="GO:0005829">
    <property type="term" value="C:cytosol"/>
    <property type="evidence" value="ECO:0007669"/>
    <property type="project" value="TreeGrafter"/>
</dbReference>
<evidence type="ECO:0000259" key="13">
    <source>
        <dbReference type="PROSITE" id="PS51480"/>
    </source>
</evidence>
<dbReference type="PANTHER" id="PTHR28629:SF4">
    <property type="entry name" value="TRIOKINASE_FMN CYCLASE"/>
    <property type="match status" value="1"/>
</dbReference>
<reference evidence="15 16" key="1">
    <citation type="submission" date="2019-09" db="EMBL/GenBank/DDBJ databases">
        <authorList>
            <consortium name="DOE Joint Genome Institute"/>
            <person name="Mondo S.J."/>
            <person name="Navarro-Mendoza M.I."/>
            <person name="Perez-Arques C."/>
            <person name="Panchal S."/>
            <person name="Nicolas F.E."/>
            <person name="Ganguly P."/>
            <person name="Pangilinan J."/>
            <person name="Grigoriev I."/>
            <person name="Heitman J."/>
            <person name="Sanya K."/>
            <person name="Garre V."/>
        </authorList>
    </citation>
    <scope>NUCLEOTIDE SEQUENCE [LARGE SCALE GENOMIC DNA]</scope>
    <source>
        <strain evidence="15 16">MU402</strain>
    </source>
</reference>
<comment type="similarity">
    <text evidence="3">Belongs to the dihydroxyacetone kinase (DAK) family.</text>
</comment>
<dbReference type="Gene3D" id="3.30.1180.20">
    <property type="entry name" value="Dihydroxyacetone kinase, domain 2"/>
    <property type="match status" value="1"/>
</dbReference>
<dbReference type="AlphaFoldDB" id="A0A8H4BDN3"/>
<dbReference type="FunFam" id="3.40.50.10440:FF:000001">
    <property type="entry name" value="Dihydroxyacetone kinase, DhaK subunit"/>
    <property type="match status" value="1"/>
</dbReference>
<dbReference type="GO" id="GO:0004371">
    <property type="term" value="F:glycerone kinase activity"/>
    <property type="evidence" value="ECO:0007669"/>
    <property type="project" value="UniProtKB-EC"/>
</dbReference>
<evidence type="ECO:0000313" key="16">
    <source>
        <dbReference type="Proteomes" id="UP000469890"/>
    </source>
</evidence>
<name>A0A8H4BDN3_MUCCL</name>
<dbReference type="GO" id="GO:0019588">
    <property type="term" value="P:anaerobic glycerol catabolic process"/>
    <property type="evidence" value="ECO:0007669"/>
    <property type="project" value="UniProtKB-UniPathway"/>
</dbReference>
<evidence type="ECO:0000256" key="10">
    <source>
        <dbReference type="ARBA" id="ARBA00048898"/>
    </source>
</evidence>
<keyword evidence="7" id="KW-0319">Glycerol metabolism</keyword>
<dbReference type="InterPro" id="IPR050861">
    <property type="entry name" value="Dihydroxyacetone_Kinase"/>
</dbReference>
<dbReference type="InterPro" id="IPR012734">
    <property type="entry name" value="DhaK_ATP"/>
</dbReference>
<keyword evidence="4" id="KW-0808">Transferase</keyword>
<feature type="active site" description="Tele-hemiaminal-histidine intermediate" evidence="11">
    <location>
        <position position="228"/>
    </location>
</feature>
<feature type="domain" description="DhaL" evidence="13">
    <location>
        <begin position="391"/>
        <end position="589"/>
    </location>
</feature>
<gene>
    <name evidence="15" type="ORF">FB192DRAFT_1329862</name>
</gene>
<dbReference type="InterPro" id="IPR004007">
    <property type="entry name" value="DhaL_dom"/>
</dbReference>
<feature type="binding site" evidence="12">
    <location>
        <begin position="63"/>
        <end position="66"/>
    </location>
    <ligand>
        <name>substrate</name>
    </ligand>
</feature>
<dbReference type="SMART" id="SM01120">
    <property type="entry name" value="Dak2"/>
    <property type="match status" value="1"/>
</dbReference>
<evidence type="ECO:0000256" key="12">
    <source>
        <dbReference type="PIRSR" id="PIRSR612734-2"/>
    </source>
</evidence>
<comment type="catalytic activity">
    <reaction evidence="10">
        <text>dihydroxyacetone + ATP = dihydroxyacetone phosphate + ADP + H(+)</text>
        <dbReference type="Rhea" id="RHEA:15773"/>
        <dbReference type="ChEBI" id="CHEBI:15378"/>
        <dbReference type="ChEBI" id="CHEBI:16016"/>
        <dbReference type="ChEBI" id="CHEBI:30616"/>
        <dbReference type="ChEBI" id="CHEBI:57642"/>
        <dbReference type="ChEBI" id="CHEBI:456216"/>
        <dbReference type="EC" id="2.7.1.29"/>
    </reaction>
</comment>
<dbReference type="NCBIfam" id="TIGR02361">
    <property type="entry name" value="dak_ATP"/>
    <property type="match status" value="1"/>
</dbReference>